<keyword evidence="4 8" id="KW-1133">Transmembrane helix</keyword>
<proteinExistence type="inferred from homology"/>
<keyword evidence="12" id="KW-1185">Reference proteome</keyword>
<evidence type="ECO:0000256" key="9">
    <source>
        <dbReference type="SAM" id="SignalP"/>
    </source>
</evidence>
<organism evidence="11 12">
    <name type="scientific">Hondaea fermentalgiana</name>
    <dbReference type="NCBI Taxonomy" id="2315210"/>
    <lineage>
        <taxon>Eukaryota</taxon>
        <taxon>Sar</taxon>
        <taxon>Stramenopiles</taxon>
        <taxon>Bigyra</taxon>
        <taxon>Labyrinthulomycetes</taxon>
        <taxon>Thraustochytrida</taxon>
        <taxon>Thraustochytriidae</taxon>
        <taxon>Hondaea</taxon>
    </lineage>
</organism>
<dbReference type="InterPro" id="IPR024370">
    <property type="entry name" value="PBP_domain"/>
</dbReference>
<evidence type="ECO:0000256" key="4">
    <source>
        <dbReference type="ARBA" id="ARBA00022989"/>
    </source>
</evidence>
<keyword evidence="6" id="KW-0325">Glycoprotein</keyword>
<dbReference type="Pfam" id="PF00003">
    <property type="entry name" value="7tm_3"/>
    <property type="match status" value="1"/>
</dbReference>
<evidence type="ECO:0000256" key="6">
    <source>
        <dbReference type="ARBA" id="ARBA00023180"/>
    </source>
</evidence>
<dbReference type="Proteomes" id="UP000241890">
    <property type="component" value="Unassembled WGS sequence"/>
</dbReference>
<dbReference type="PANTHER" id="PTHR42996">
    <property type="entry name" value="PHOSPHATE-BINDING PROTEIN PSTS"/>
    <property type="match status" value="1"/>
</dbReference>
<reference evidence="11 12" key="1">
    <citation type="submission" date="2017-12" db="EMBL/GenBank/DDBJ databases">
        <title>Sequencing, de novo assembly and annotation of complete genome of a new Thraustochytrid species, strain FCC1311.</title>
        <authorList>
            <person name="Sedici K."/>
            <person name="Godart F."/>
            <person name="Aiese Cigliano R."/>
            <person name="Sanseverino W."/>
            <person name="Barakat M."/>
            <person name="Ortet P."/>
            <person name="Marechal E."/>
            <person name="Cagnac O."/>
            <person name="Amato A."/>
        </authorList>
    </citation>
    <scope>NUCLEOTIDE SEQUENCE [LARGE SCALE GENOMIC DNA]</scope>
</reference>
<feature type="transmembrane region" description="Helical" evidence="8">
    <location>
        <begin position="898"/>
        <end position="916"/>
    </location>
</feature>
<feature type="transmembrane region" description="Helical" evidence="8">
    <location>
        <begin position="837"/>
        <end position="857"/>
    </location>
</feature>
<feature type="transmembrane region" description="Helical" evidence="8">
    <location>
        <begin position="794"/>
        <end position="821"/>
    </location>
</feature>
<dbReference type="GO" id="GO:0004930">
    <property type="term" value="F:G protein-coupled receptor activity"/>
    <property type="evidence" value="ECO:0007669"/>
    <property type="project" value="InterPro"/>
</dbReference>
<evidence type="ECO:0000256" key="3">
    <source>
        <dbReference type="ARBA" id="ARBA00022692"/>
    </source>
</evidence>
<gene>
    <name evidence="11" type="ORF">FCC1311_074922</name>
</gene>
<sequence>MMGRKNLWIVAFAVAAVLLARVEAAFTDAEIENYTQEEGVSTTDDGRIIVRGAGATFPERLYEQAIFAYRFVEPTVDVSYDGMGSGNGKCRIVQDCSEYEERPIIIDFAGSDSPVSDSQYVTKPSVQMYPSVAGAVVPIYNLPDLDALGYTLVLDLDILAAIFTLQITSWDDPMINATNAGRIESEDPALAAEVMTALENAGDIQIVVREDDSGTTSIFKKTLKHYSAILDDVTGTSEGLFTYSGINATQAVTRQGNEGVAGYVATQESSISYSVLGEALSLGISFASLSKSDGVAPVVANTETVSNALVEKGLNFESDLEEERLIVEVNNAQNSQAWPIVGYTYFVILKSETREGAERENVLAMQNFFEWFYENDVPRAIATSLAFAPLPDEVRETVLARLRADMTYDNELVYEAVDLSGTKASYFGTASLKNILAQYQLVYEAERTDVAFEDFIETTSEAAYALAATEGIAVMLGSAVDEAIQAYPSDNDMIRLPYAGVGVGVLMNLCGATASEQSTAACQITSSGTNEAGQNGINIPNSILEDLFVNNNSRNWQETAMASANPAVAGDLPNEDMHIVVVNSNVTDEFLLRFRRLRFSTSIGWSCDIPWVTCVDTIDAQKSAIAATPFSLGIMPILGSIPDLTEWAKLSVDPSSSSPTYVGPTTEAIQACFEADNAYDATKPSFTFQSSVECYPVVDTIDLIARKLYTSGANGGCNRTGKDFGIDNTRFIGFLAAEIIDGTEVVLEGSPLAAEGALALYGLNDLVSETNYKVLASITCDGDSILTPNENTQLVPLAFIVFAYTLTSLALLFCIAMVIWVQRNKRRRLLLVASPPFLLQILLGGMLSLSAIIPLAFQDDGIVGPSQLTGVDIDEEGAAIPAGAFDARLDLSCMLAPALYSTGFALVYSSLWLKTWRQIRVFNDERLRLQYITNNKLRIYQLCLFALLVCLFAFWWATEPLRYTRVIVETDEEGNVLESYGACRSDRSLELAAPIIAALGLSLVYGLYLSFRSRNIPSEFNEGRYITIAVIAAFEVLAISIPVFLSTSSDPTTNFILQVFIIFVTSAGTVMLIFVPKIIIRYSKGWENMNDGKSEVSDDEMSDPGNMSSDAFPFASASGEASLSFNRASKDPFKSSDDDPFQSF</sequence>
<feature type="signal peptide" evidence="9">
    <location>
        <begin position="1"/>
        <end position="24"/>
    </location>
</feature>
<keyword evidence="11" id="KW-0675">Receptor</keyword>
<feature type="transmembrane region" description="Helical" evidence="8">
    <location>
        <begin position="937"/>
        <end position="957"/>
    </location>
</feature>
<dbReference type="Pfam" id="PF12849">
    <property type="entry name" value="PBP_like_2"/>
    <property type="match status" value="1"/>
</dbReference>
<keyword evidence="9" id="KW-0732">Signal</keyword>
<name>A0A2R5GSC9_9STRA</name>
<dbReference type="OrthoDB" id="6226411at2759"/>
<evidence type="ECO:0000313" key="12">
    <source>
        <dbReference type="Proteomes" id="UP000241890"/>
    </source>
</evidence>
<dbReference type="Gene3D" id="3.40.190.10">
    <property type="entry name" value="Periplasmic binding protein-like II"/>
    <property type="match status" value="2"/>
</dbReference>
<protein>
    <submittedName>
        <fullName evidence="11">Gamma-aminobutyric acid type B receptor subunit 2</fullName>
    </submittedName>
</protein>
<keyword evidence="5 8" id="KW-0472">Membrane</keyword>
<dbReference type="GO" id="GO:0016020">
    <property type="term" value="C:membrane"/>
    <property type="evidence" value="ECO:0007669"/>
    <property type="project" value="UniProtKB-SubCell"/>
</dbReference>
<evidence type="ECO:0000256" key="2">
    <source>
        <dbReference type="ARBA" id="ARBA00008725"/>
    </source>
</evidence>
<dbReference type="PROSITE" id="PS50259">
    <property type="entry name" value="G_PROTEIN_RECEP_F3_4"/>
    <property type="match status" value="1"/>
</dbReference>
<evidence type="ECO:0000256" key="7">
    <source>
        <dbReference type="SAM" id="MobiDB-lite"/>
    </source>
</evidence>
<dbReference type="InterPro" id="IPR017978">
    <property type="entry name" value="GPCR_3_C"/>
</dbReference>
<evidence type="ECO:0000313" key="11">
    <source>
        <dbReference type="EMBL" id="GBG31271.1"/>
    </source>
</evidence>
<dbReference type="PRINTS" id="PR00248">
    <property type="entry name" value="GPCRMGR"/>
</dbReference>
<feature type="chain" id="PRO_5015344637" evidence="9">
    <location>
        <begin position="25"/>
        <end position="1144"/>
    </location>
</feature>
<dbReference type="PANTHER" id="PTHR42996:SF1">
    <property type="entry name" value="PHOSPHATE-BINDING PROTEIN PSTS"/>
    <property type="match status" value="1"/>
</dbReference>
<dbReference type="CDD" id="cd15047">
    <property type="entry name" value="7tmC_GABA-B-like"/>
    <property type="match status" value="1"/>
</dbReference>
<comment type="caution">
    <text evidence="11">The sequence shown here is derived from an EMBL/GenBank/DDBJ whole genome shotgun (WGS) entry which is preliminary data.</text>
</comment>
<feature type="transmembrane region" description="Helical" evidence="8">
    <location>
        <begin position="1055"/>
        <end position="1075"/>
    </location>
</feature>
<evidence type="ECO:0000256" key="8">
    <source>
        <dbReference type="SAM" id="Phobius"/>
    </source>
</evidence>
<comment type="similarity">
    <text evidence="2">Belongs to the PstS family.</text>
</comment>
<dbReference type="AlphaFoldDB" id="A0A2R5GSC9"/>
<feature type="region of interest" description="Disordered" evidence="7">
    <location>
        <begin position="1093"/>
        <end position="1114"/>
    </location>
</feature>
<comment type="subcellular location">
    <subcellularLocation>
        <location evidence="1">Membrane</location>
        <topology evidence="1">Multi-pass membrane protein</topology>
    </subcellularLocation>
</comment>
<dbReference type="InterPro" id="IPR000337">
    <property type="entry name" value="GPCR_3"/>
</dbReference>
<dbReference type="SUPFAM" id="SSF53850">
    <property type="entry name" value="Periplasmic binding protein-like II"/>
    <property type="match status" value="1"/>
</dbReference>
<feature type="domain" description="G-protein coupled receptors family 3 profile" evidence="10">
    <location>
        <begin position="892"/>
        <end position="1097"/>
    </location>
</feature>
<feature type="transmembrane region" description="Helical" evidence="8">
    <location>
        <begin position="1023"/>
        <end position="1043"/>
    </location>
</feature>
<dbReference type="InterPro" id="IPR050962">
    <property type="entry name" value="Phosphate-bind_PstS"/>
</dbReference>
<evidence type="ECO:0000259" key="10">
    <source>
        <dbReference type="PROSITE" id="PS50259"/>
    </source>
</evidence>
<feature type="transmembrane region" description="Helical" evidence="8">
    <location>
        <begin position="991"/>
        <end position="1011"/>
    </location>
</feature>
<dbReference type="EMBL" id="BEYU01000094">
    <property type="protein sequence ID" value="GBG31271.1"/>
    <property type="molecule type" value="Genomic_DNA"/>
</dbReference>
<accession>A0A2R5GSC9</accession>
<evidence type="ECO:0000256" key="5">
    <source>
        <dbReference type="ARBA" id="ARBA00023136"/>
    </source>
</evidence>
<dbReference type="InParanoid" id="A0A2R5GSC9"/>
<evidence type="ECO:0000256" key="1">
    <source>
        <dbReference type="ARBA" id="ARBA00004141"/>
    </source>
</evidence>
<keyword evidence="3 8" id="KW-0812">Transmembrane</keyword>